<dbReference type="PATRIC" id="fig|1265738.3.peg.1162"/>
<evidence type="ECO:0000313" key="2">
    <source>
        <dbReference type="Proteomes" id="UP000011991"/>
    </source>
</evidence>
<dbReference type="EMBL" id="ANOG01000175">
    <property type="protein sequence ID" value="EMI21922.1"/>
    <property type="molecule type" value="Genomic_DNA"/>
</dbReference>
<protein>
    <submittedName>
        <fullName evidence="1">Uncharacterized protein</fullName>
    </submittedName>
</protein>
<organism evidence="1 2">
    <name type="scientific">Rhodopirellula maiorica SM1</name>
    <dbReference type="NCBI Taxonomy" id="1265738"/>
    <lineage>
        <taxon>Bacteria</taxon>
        <taxon>Pseudomonadati</taxon>
        <taxon>Planctomycetota</taxon>
        <taxon>Planctomycetia</taxon>
        <taxon>Pirellulales</taxon>
        <taxon>Pirellulaceae</taxon>
        <taxon>Novipirellula</taxon>
    </lineage>
</organism>
<accession>M5S2R1</accession>
<reference evidence="1 2" key="1">
    <citation type="journal article" date="2013" name="Mar. Genomics">
        <title>Expression of sulfatases in Rhodopirellula baltica and the diversity of sulfatases in the genus Rhodopirellula.</title>
        <authorList>
            <person name="Wegner C.E."/>
            <person name="Richter-Heitmann T."/>
            <person name="Klindworth A."/>
            <person name="Klockow C."/>
            <person name="Richter M."/>
            <person name="Achstetter T."/>
            <person name="Glockner F.O."/>
            <person name="Harder J."/>
        </authorList>
    </citation>
    <scope>NUCLEOTIDE SEQUENCE [LARGE SCALE GENOMIC DNA]</scope>
    <source>
        <strain evidence="1 2">SM1</strain>
    </source>
</reference>
<evidence type="ECO:0000313" key="1">
    <source>
        <dbReference type="EMBL" id="EMI21922.1"/>
    </source>
</evidence>
<dbReference type="AlphaFoldDB" id="M5S2R1"/>
<comment type="caution">
    <text evidence="1">The sequence shown here is derived from an EMBL/GenBank/DDBJ whole genome shotgun (WGS) entry which is preliminary data.</text>
</comment>
<proteinExistence type="predicted"/>
<keyword evidence="2" id="KW-1185">Reference proteome</keyword>
<dbReference type="Proteomes" id="UP000011991">
    <property type="component" value="Unassembled WGS sequence"/>
</dbReference>
<sequence length="71" mass="7953">MAVDPAACLAEAKINFQNLSLSVLTADFRSDYSQPKPRDSWRKSQEVICYQGNVKLSLVIRQKDVGVLKVL</sequence>
<gene>
    <name evidence="1" type="ORF">RMSM_01165</name>
</gene>
<name>M5S2R1_9BACT</name>